<feature type="domain" description="Anti-sigma-28 factor FlgM C-terminal" evidence="1">
    <location>
        <begin position="26"/>
        <end position="69"/>
    </location>
</feature>
<reference evidence="3" key="1">
    <citation type="submission" date="2017-08" db="EMBL/GenBank/DDBJ databases">
        <title>A dynamic microbial community with high functional redundancy inhabits the cold, oxic subseafloor aquifer.</title>
        <authorList>
            <person name="Tully B.J."/>
            <person name="Wheat C.G."/>
            <person name="Glazer B.T."/>
            <person name="Huber J.A."/>
        </authorList>
    </citation>
    <scope>NUCLEOTIDE SEQUENCE [LARGE SCALE GENOMIC DNA]</scope>
</reference>
<dbReference type="AlphaFoldDB" id="A0A2A4WSC8"/>
<protein>
    <recommendedName>
        <fullName evidence="1">Anti-sigma-28 factor FlgM C-terminal domain-containing protein</fullName>
    </recommendedName>
</protein>
<organism evidence="2 3">
    <name type="scientific">SAR86 cluster bacterium</name>
    <dbReference type="NCBI Taxonomy" id="2030880"/>
    <lineage>
        <taxon>Bacteria</taxon>
        <taxon>Pseudomonadati</taxon>
        <taxon>Pseudomonadota</taxon>
        <taxon>Gammaproteobacteria</taxon>
        <taxon>SAR86 cluster</taxon>
    </lineage>
</organism>
<dbReference type="EMBL" id="NVUL01000125">
    <property type="protein sequence ID" value="PCI73348.1"/>
    <property type="molecule type" value="Genomic_DNA"/>
</dbReference>
<name>A0A2A4WSC8_9GAMM</name>
<accession>A0A2A4WSC8</accession>
<dbReference type="Pfam" id="PF04316">
    <property type="entry name" value="FlgM"/>
    <property type="match status" value="1"/>
</dbReference>
<evidence type="ECO:0000259" key="1">
    <source>
        <dbReference type="Pfam" id="PF04316"/>
    </source>
</evidence>
<sequence>MLRSVVTQLRANIPSAPKTTGPNIDLNELRAAIDELPELNATKVVSLHRRIVNGDYKIDSERLAGKLIELESSLDPEQRS</sequence>
<evidence type="ECO:0000313" key="3">
    <source>
        <dbReference type="Proteomes" id="UP000218767"/>
    </source>
</evidence>
<dbReference type="SUPFAM" id="SSF101498">
    <property type="entry name" value="Anti-sigma factor FlgM"/>
    <property type="match status" value="1"/>
</dbReference>
<dbReference type="Proteomes" id="UP000218767">
    <property type="component" value="Unassembled WGS sequence"/>
</dbReference>
<proteinExistence type="predicted"/>
<comment type="caution">
    <text evidence="2">The sequence shown here is derived from an EMBL/GenBank/DDBJ whole genome shotgun (WGS) entry which is preliminary data.</text>
</comment>
<evidence type="ECO:0000313" key="2">
    <source>
        <dbReference type="EMBL" id="PCI73348.1"/>
    </source>
</evidence>
<dbReference type="InterPro" id="IPR035890">
    <property type="entry name" value="Anti-sigma-28_factor_FlgM_sf"/>
</dbReference>
<gene>
    <name evidence="2" type="ORF">COB20_16300</name>
</gene>
<dbReference type="InterPro" id="IPR031316">
    <property type="entry name" value="FlgM_C"/>
</dbReference>